<evidence type="ECO:0000313" key="2">
    <source>
        <dbReference type="Proteomes" id="UP001157418"/>
    </source>
</evidence>
<evidence type="ECO:0000313" key="1">
    <source>
        <dbReference type="EMBL" id="CAH1450886.1"/>
    </source>
</evidence>
<reference evidence="1 2" key="1">
    <citation type="submission" date="2022-01" db="EMBL/GenBank/DDBJ databases">
        <authorList>
            <person name="Xiong W."/>
            <person name="Schranz E."/>
        </authorList>
    </citation>
    <scope>NUCLEOTIDE SEQUENCE [LARGE SCALE GENOMIC DNA]</scope>
</reference>
<name>A0AAU9PKW0_9ASTR</name>
<gene>
    <name evidence="1" type="ORF">LVIROSA_LOCUS36281</name>
</gene>
<accession>A0AAU9PKW0</accession>
<comment type="caution">
    <text evidence="1">The sequence shown here is derived from an EMBL/GenBank/DDBJ whole genome shotgun (WGS) entry which is preliminary data.</text>
</comment>
<sequence>MMVARGFCLFNKCYRGNFEGNLQYHEVPQVETLSAPTKVGPVFKGDIPHVEAGVRAASPVRGSGVVSGQVVSRRRSAAADSALEEDDAYVAVGIERGKQLAQVWSAGSGPGSCDPDAAERFVDVIHAAIRDFAKTGFVTYLHLGELSLANLRQLCSEEEELVSDGGADGAASTQPRQG</sequence>
<organism evidence="1 2">
    <name type="scientific">Lactuca virosa</name>
    <dbReference type="NCBI Taxonomy" id="75947"/>
    <lineage>
        <taxon>Eukaryota</taxon>
        <taxon>Viridiplantae</taxon>
        <taxon>Streptophyta</taxon>
        <taxon>Embryophyta</taxon>
        <taxon>Tracheophyta</taxon>
        <taxon>Spermatophyta</taxon>
        <taxon>Magnoliopsida</taxon>
        <taxon>eudicotyledons</taxon>
        <taxon>Gunneridae</taxon>
        <taxon>Pentapetalae</taxon>
        <taxon>asterids</taxon>
        <taxon>campanulids</taxon>
        <taxon>Asterales</taxon>
        <taxon>Asteraceae</taxon>
        <taxon>Cichorioideae</taxon>
        <taxon>Cichorieae</taxon>
        <taxon>Lactucinae</taxon>
        <taxon>Lactuca</taxon>
    </lineage>
</organism>
<dbReference type="AlphaFoldDB" id="A0AAU9PKW0"/>
<dbReference type="EMBL" id="CAKMRJ010005634">
    <property type="protein sequence ID" value="CAH1450886.1"/>
    <property type="molecule type" value="Genomic_DNA"/>
</dbReference>
<proteinExistence type="predicted"/>
<protein>
    <submittedName>
        <fullName evidence="1">Uncharacterized protein</fullName>
    </submittedName>
</protein>
<keyword evidence="2" id="KW-1185">Reference proteome</keyword>
<dbReference type="Proteomes" id="UP001157418">
    <property type="component" value="Unassembled WGS sequence"/>
</dbReference>